<evidence type="ECO:0008006" key="4">
    <source>
        <dbReference type="Google" id="ProtNLM"/>
    </source>
</evidence>
<dbReference type="AlphaFoldDB" id="F4Q5D2"/>
<evidence type="ECO:0000313" key="3">
    <source>
        <dbReference type="Proteomes" id="UP000007797"/>
    </source>
</evidence>
<evidence type="ECO:0000256" key="1">
    <source>
        <dbReference type="SAM" id="MobiDB-lite"/>
    </source>
</evidence>
<keyword evidence="3" id="KW-1185">Reference proteome</keyword>
<dbReference type="GeneID" id="14869133"/>
<name>F4Q5D2_CACFS</name>
<dbReference type="Proteomes" id="UP000007797">
    <property type="component" value="Unassembled WGS sequence"/>
</dbReference>
<protein>
    <recommendedName>
        <fullName evidence="4">F-box domain-containing protein</fullName>
    </recommendedName>
</protein>
<reference evidence="3" key="1">
    <citation type="journal article" date="2011" name="Genome Res.">
        <title>Phylogeny-wide analysis of social amoeba genomes highlights ancient origins for complex intercellular communication.</title>
        <authorList>
            <person name="Heidel A.J."/>
            <person name="Lawal H.M."/>
            <person name="Felder M."/>
            <person name="Schilde C."/>
            <person name="Helps N.R."/>
            <person name="Tunggal B."/>
            <person name="Rivero F."/>
            <person name="John U."/>
            <person name="Schleicher M."/>
            <person name="Eichinger L."/>
            <person name="Platzer M."/>
            <person name="Noegel A.A."/>
            <person name="Schaap P."/>
            <person name="Gloeckner G."/>
        </authorList>
    </citation>
    <scope>NUCLEOTIDE SEQUENCE [LARGE SCALE GENOMIC DNA]</scope>
    <source>
        <strain evidence="3">SH3</strain>
    </source>
</reference>
<dbReference type="RefSeq" id="XP_004355675.1">
    <property type="nucleotide sequence ID" value="XM_004355622.1"/>
</dbReference>
<organism evidence="2 3">
    <name type="scientific">Cavenderia fasciculata</name>
    <name type="common">Slime mold</name>
    <name type="synonym">Dictyostelium fasciculatum</name>
    <dbReference type="NCBI Taxonomy" id="261658"/>
    <lineage>
        <taxon>Eukaryota</taxon>
        <taxon>Amoebozoa</taxon>
        <taxon>Evosea</taxon>
        <taxon>Eumycetozoa</taxon>
        <taxon>Dictyostelia</taxon>
        <taxon>Acytosteliales</taxon>
        <taxon>Cavenderiaceae</taxon>
        <taxon>Cavenderia</taxon>
    </lineage>
</organism>
<evidence type="ECO:0000313" key="2">
    <source>
        <dbReference type="EMBL" id="EGG17191.1"/>
    </source>
</evidence>
<feature type="region of interest" description="Disordered" evidence="1">
    <location>
        <begin position="242"/>
        <end position="274"/>
    </location>
</feature>
<dbReference type="OrthoDB" id="9970274at2759"/>
<proteinExistence type="predicted"/>
<dbReference type="EMBL" id="GL883021">
    <property type="protein sequence ID" value="EGG17191.1"/>
    <property type="molecule type" value="Genomic_DNA"/>
</dbReference>
<gene>
    <name evidence="2" type="ORF">DFA_08178</name>
</gene>
<dbReference type="KEGG" id="dfa:DFA_08178"/>
<accession>F4Q5D2</accession>
<feature type="compositionally biased region" description="Low complexity" evidence="1">
    <location>
        <begin position="260"/>
        <end position="269"/>
    </location>
</feature>
<sequence>MELKDIQSVVVWRLIFKHLMNNSPKSLSNFSITCKSIRQKINVIYNWKEIALKNLPEAVNIANILGINVDKEPEHSLKWASMYQYYRFIYPASKFGHIVHMNTQYLQSLESSKLDAILPFSHIVHLNFVWWFEVGELIKDIPVNNYKVYWLLRNDGLVKTLQSEVEIEGSSEPITQNMVVERSPMEWKYFRGPDISPDQDIYPRGSLFSLFCRLHERDCARTKGNLDIAYVLLVPSDDDHHKPPKILFKHPNHDDDKNNNDNNNNNNTDSPSLMTRLFKYFQ</sequence>